<feature type="non-terminal residue" evidence="2">
    <location>
        <position position="98"/>
    </location>
</feature>
<dbReference type="SUPFAM" id="SSF53850">
    <property type="entry name" value="Periplasmic binding protein-like II"/>
    <property type="match status" value="1"/>
</dbReference>
<name>X1REJ7_9ZZZZ</name>
<accession>X1REJ7</accession>
<organism evidence="2">
    <name type="scientific">marine sediment metagenome</name>
    <dbReference type="NCBI Taxonomy" id="412755"/>
    <lineage>
        <taxon>unclassified sequences</taxon>
        <taxon>metagenomes</taxon>
        <taxon>ecological metagenomes</taxon>
    </lineage>
</organism>
<dbReference type="Gene3D" id="3.10.105.10">
    <property type="entry name" value="Dipeptide-binding Protein, Domain 3"/>
    <property type="match status" value="1"/>
</dbReference>
<proteinExistence type="predicted"/>
<feature type="domain" description="Solute-binding protein family 5" evidence="1">
    <location>
        <begin position="2"/>
        <end position="98"/>
    </location>
</feature>
<dbReference type="Pfam" id="PF00496">
    <property type="entry name" value="SBP_bac_5"/>
    <property type="match status" value="1"/>
</dbReference>
<protein>
    <recommendedName>
        <fullName evidence="1">Solute-binding protein family 5 domain-containing protein</fullName>
    </recommendedName>
</protein>
<comment type="caution">
    <text evidence="2">The sequence shown here is derived from an EMBL/GenBank/DDBJ whole genome shotgun (WGS) entry which is preliminary data.</text>
</comment>
<dbReference type="AlphaFoldDB" id="X1REJ7"/>
<evidence type="ECO:0000313" key="2">
    <source>
        <dbReference type="EMBL" id="GAI79157.1"/>
    </source>
</evidence>
<dbReference type="InterPro" id="IPR000914">
    <property type="entry name" value="SBP_5_dom"/>
</dbReference>
<reference evidence="2" key="1">
    <citation type="journal article" date="2014" name="Front. Microbiol.">
        <title>High frequency of phylogenetically diverse reductive dehalogenase-homologous genes in deep subseafloor sedimentary metagenomes.</title>
        <authorList>
            <person name="Kawai M."/>
            <person name="Futagami T."/>
            <person name="Toyoda A."/>
            <person name="Takaki Y."/>
            <person name="Nishi S."/>
            <person name="Hori S."/>
            <person name="Arai W."/>
            <person name="Tsubouchi T."/>
            <person name="Morono Y."/>
            <person name="Uchiyama I."/>
            <person name="Ito T."/>
            <person name="Fujiyama A."/>
            <person name="Inagaki F."/>
            <person name="Takami H."/>
        </authorList>
    </citation>
    <scope>NUCLEOTIDE SEQUENCE</scope>
    <source>
        <strain evidence="2">Expedition CK06-06</strain>
    </source>
</reference>
<dbReference type="EMBL" id="BARW01005422">
    <property type="protein sequence ID" value="GAI79157.1"/>
    <property type="molecule type" value="Genomic_DNA"/>
</dbReference>
<evidence type="ECO:0000259" key="1">
    <source>
        <dbReference type="Pfam" id="PF00496"/>
    </source>
</evidence>
<sequence>MRQAMMIGTDMETILKTIWTEGGIQAWPFNPGLPTSIYTPVKDLPAENKLLFDYNPDLAKQMIIDAGYPEGLEVNLYITPHVEVQDTAALLVDMWEKI</sequence>
<gene>
    <name evidence="2" type="ORF">S12H4_11830</name>
</gene>